<organism evidence="1 2">
    <name type="scientific">Capnocytophaga bilenii</name>
    <dbReference type="NCBI Taxonomy" id="2819369"/>
    <lineage>
        <taxon>Bacteria</taxon>
        <taxon>Pseudomonadati</taxon>
        <taxon>Bacteroidota</taxon>
        <taxon>Flavobacteriia</taxon>
        <taxon>Flavobacteriales</taxon>
        <taxon>Flavobacteriaceae</taxon>
        <taxon>Capnocytophaga</taxon>
    </lineage>
</organism>
<dbReference type="EMBL" id="JAGDYP010000001">
    <property type="protein sequence ID" value="MBO1883161.1"/>
    <property type="molecule type" value="Genomic_DNA"/>
</dbReference>
<comment type="caution">
    <text evidence="1">The sequence shown here is derived from an EMBL/GenBank/DDBJ whole genome shotgun (WGS) entry which is preliminary data.</text>
</comment>
<accession>A0ABS3PV09</accession>
<sequence length="119" mass="14434">MNEIINLIQNKMGLMRKELEKKIEEIPFWQLKTLFSKKDLYSSQEEYKKSILNNYEKTNFLYQILEKDLSILRNNEKKELNLFSISPRSLEGKGYSENQIEEFYKFIDKIKELLEVKKE</sequence>
<dbReference type="Proteomes" id="UP000681610">
    <property type="component" value="Unassembled WGS sequence"/>
</dbReference>
<protein>
    <submittedName>
        <fullName evidence="1">Uncharacterized protein</fullName>
    </submittedName>
</protein>
<evidence type="ECO:0000313" key="2">
    <source>
        <dbReference type="Proteomes" id="UP000681610"/>
    </source>
</evidence>
<keyword evidence="2" id="KW-1185">Reference proteome</keyword>
<reference evidence="1 2" key="1">
    <citation type="submission" date="2021-03" db="EMBL/GenBank/DDBJ databases">
        <title>Isolation and description of Capnocytophaga bilenii sp. nov., a novel Capnocytophaga species, isolated from a gingivitis subject.</title>
        <authorList>
            <person name="Antezack A."/>
            <person name="Monnet-Corti V."/>
            <person name="La Scola B."/>
        </authorList>
    </citation>
    <scope>NUCLEOTIDE SEQUENCE [LARGE SCALE GENOMIC DNA]</scope>
    <source>
        <strain evidence="1 2">Marseille-Q4570</strain>
    </source>
</reference>
<gene>
    <name evidence="1" type="ORF">J4N46_01665</name>
</gene>
<proteinExistence type="predicted"/>
<evidence type="ECO:0000313" key="1">
    <source>
        <dbReference type="EMBL" id="MBO1883161.1"/>
    </source>
</evidence>
<name>A0ABS3PV09_9FLAO</name>
<dbReference type="RefSeq" id="WP_208057778.1">
    <property type="nucleotide sequence ID" value="NZ_JAGDYP010000001.1"/>
</dbReference>